<comment type="similarity">
    <text evidence="1">Belongs to the ETF alpha-subunit/FixB family.</text>
</comment>
<dbReference type="InterPro" id="IPR014729">
    <property type="entry name" value="Rossmann-like_a/b/a_fold"/>
</dbReference>
<dbReference type="SUPFAM" id="SSF52467">
    <property type="entry name" value="DHS-like NAD/FAD-binding domain"/>
    <property type="match status" value="1"/>
</dbReference>
<dbReference type="Proteomes" id="UP001210339">
    <property type="component" value="Chromosome"/>
</dbReference>
<sequence length="325" mass="35421">MKNILAVMEVTDKVTPLSLQILSRAREIADELDGRLDACLIGSDVAKFADELIAHGADRVLVAENPRLKDYLTLSYTKVFEAVVEASDPFGIMMPATHNLRDMGGRYAARKKIGLVAECVAVELNDTKDDIKWIRPTFDGQLFSDVRSQSIPKMGTVAEDVYEINEADANRKGEVVKVDVTLTDAECLTEILGSVKANTANSTLEDARVIVAGGLGLKEPKHWHLITELADALGAQTTGTKPISDQLWIPQDRYVGMSGRKVHPKVYIAIGISGSAQHIQGMKNSDIIIAINNDPTANIFDIAHYGIVGDLFEVVPKLTEAIKNL</sequence>
<dbReference type="SUPFAM" id="SSF52402">
    <property type="entry name" value="Adenine nucleotide alpha hydrolases-like"/>
    <property type="match status" value="1"/>
</dbReference>
<dbReference type="Pfam" id="PF00766">
    <property type="entry name" value="ETF_alpha"/>
    <property type="match status" value="1"/>
</dbReference>
<dbReference type="InterPro" id="IPR014730">
    <property type="entry name" value="ETF_a/b_N"/>
</dbReference>
<evidence type="ECO:0000313" key="3">
    <source>
        <dbReference type="EMBL" id="WBW50453.1"/>
    </source>
</evidence>
<dbReference type="InterPro" id="IPR033947">
    <property type="entry name" value="ETF_alpha_N"/>
</dbReference>
<dbReference type="SMART" id="SM00893">
    <property type="entry name" value="ETF"/>
    <property type="match status" value="1"/>
</dbReference>
<dbReference type="InterPro" id="IPR029035">
    <property type="entry name" value="DHS-like_NAD/FAD-binding_dom"/>
</dbReference>
<dbReference type="EMBL" id="CP115667">
    <property type="protein sequence ID" value="WBW50453.1"/>
    <property type="molecule type" value="Genomic_DNA"/>
</dbReference>
<organism evidence="3 4">
    <name type="scientific">Peptoniphilus equinus</name>
    <dbReference type="NCBI Taxonomy" id="3016343"/>
    <lineage>
        <taxon>Bacteria</taxon>
        <taxon>Bacillati</taxon>
        <taxon>Bacillota</taxon>
        <taxon>Tissierellia</taxon>
        <taxon>Tissierellales</taxon>
        <taxon>Peptoniphilaceae</taxon>
        <taxon>Peptoniphilus</taxon>
    </lineage>
</organism>
<dbReference type="RefSeq" id="WP_271191985.1">
    <property type="nucleotide sequence ID" value="NZ_CP115667.1"/>
</dbReference>
<evidence type="ECO:0000313" key="4">
    <source>
        <dbReference type="Proteomes" id="UP001210339"/>
    </source>
</evidence>
<dbReference type="Pfam" id="PF01012">
    <property type="entry name" value="ETF"/>
    <property type="match status" value="1"/>
</dbReference>
<dbReference type="PIRSF" id="PIRSF000089">
    <property type="entry name" value="Electra_flavoP_a"/>
    <property type="match status" value="1"/>
</dbReference>
<protein>
    <submittedName>
        <fullName evidence="3">Electron transfer flavoprotein subunit alpha/FixB family protein</fullName>
    </submittedName>
</protein>
<evidence type="ECO:0000256" key="1">
    <source>
        <dbReference type="ARBA" id="ARBA00005817"/>
    </source>
</evidence>
<dbReference type="PANTHER" id="PTHR43153:SF1">
    <property type="entry name" value="ELECTRON TRANSFER FLAVOPROTEIN SUBUNIT ALPHA, MITOCHONDRIAL"/>
    <property type="match status" value="1"/>
</dbReference>
<dbReference type="InterPro" id="IPR001308">
    <property type="entry name" value="ETF_a/FixB"/>
</dbReference>
<reference evidence="3 4" key="1">
    <citation type="submission" date="2023-01" db="EMBL/GenBank/DDBJ databases">
        <authorList>
            <person name="Lee S.H."/>
            <person name="Jung H.S."/>
            <person name="Yun J.U."/>
        </authorList>
    </citation>
    <scope>NUCLEOTIDE SEQUENCE [LARGE SCALE GENOMIC DNA]</scope>
    <source>
        <strain evidence="3 4">CBA3646</strain>
    </source>
</reference>
<name>A0ABY7QW60_9FIRM</name>
<dbReference type="Gene3D" id="3.40.50.620">
    <property type="entry name" value="HUPs"/>
    <property type="match status" value="1"/>
</dbReference>
<feature type="domain" description="Electron transfer flavoprotein alpha/beta-subunit N-terminal" evidence="2">
    <location>
        <begin position="4"/>
        <end position="191"/>
    </location>
</feature>
<gene>
    <name evidence="3" type="ORF">O6R05_02610</name>
</gene>
<dbReference type="InterPro" id="IPR014731">
    <property type="entry name" value="ETF_asu_C"/>
</dbReference>
<proteinExistence type="inferred from homology"/>
<dbReference type="Gene3D" id="3.40.50.1220">
    <property type="entry name" value="TPP-binding domain"/>
    <property type="match status" value="1"/>
</dbReference>
<keyword evidence="4" id="KW-1185">Reference proteome</keyword>
<dbReference type="PANTHER" id="PTHR43153">
    <property type="entry name" value="ELECTRON TRANSFER FLAVOPROTEIN ALPHA"/>
    <property type="match status" value="1"/>
</dbReference>
<evidence type="ECO:0000259" key="2">
    <source>
        <dbReference type="SMART" id="SM00893"/>
    </source>
</evidence>
<dbReference type="CDD" id="cd01715">
    <property type="entry name" value="ETF_alpha"/>
    <property type="match status" value="1"/>
</dbReference>
<accession>A0ABY7QW60</accession>